<dbReference type="InterPro" id="IPR056924">
    <property type="entry name" value="SH3_Tf2-1"/>
</dbReference>
<dbReference type="PANTHER" id="PTHR46148:SF59">
    <property type="entry name" value="NUCLEOTIDYLTRANSFERASE, RIBONUCLEASE H"/>
    <property type="match status" value="1"/>
</dbReference>
<comment type="caution">
    <text evidence="4">The sequence shown here is derived from an EMBL/GenBank/DDBJ whole genome shotgun (WGS) entry which is preliminary data.</text>
</comment>
<dbReference type="Pfam" id="PF24626">
    <property type="entry name" value="SH3_Tf2-1"/>
    <property type="match status" value="1"/>
</dbReference>
<sequence>MSEQTGRGGGRTEEQIGRGGGRTGDQVGRGNGSNGGVDEVPEFSIVIPQQLQDLLPVTPQKGPGRNTSPWANKDIIDEYYHELTQVAKKVQGTPRIIESIPIVFPLANSIVYLRSEAVGTMSLRSPLEVLSSLLPWLPNIRPDPLSRGSCDYFSNQGINKCRNDNADDDSIHEDVRNVNVKNGQNGCLYKEFVACKPKEFDYKGGVVAYTHWVKKMEAIQDISGCGDNQKVKYSAGLLIGKAMTWWNSQNAILKAEVLTDEPVRNGFLKKSGEKRGYGRESSKEGNFKSDNNRTRTRKGEAQDGNSTECQKPNSSSRGHGNNGNPTRGRSFVIGAEEARQDPNIMTDIKLNSLGLGYKIEIAIEQLVEINKVIRDCKLEIEGYTFNIDLIPFEHESFDVIIGMDWLSMHKAKIIFHEKVVRISLPRGEMPRVHKERLDEKAKHLMSAKAEEQKLKDIIVVRNISENKKYVWGDEQETTFQTLKDKLCNAPILALPNGPEDCVVYCNASCQGLGCSCIRSQDIETLLVREEDHYNTDHKSLQHIFDQKELNMHQRRWIELFSDYDCEIRYHPAQNKASEIVNAPTEMLQGLDEQMKHESDRALYYGSDMGSFDEKYRSPILWGEVKEGQLIGPKIIQETTEKISQIKDQHKAIHDHKMSVVRFGKKGKLAPRFVRPFEITERISQVAYRLRLPQELSSIHDMVHVSNLKKCIADPTLHVPLEEIHVDAKLNFIEEPVEILGREIKKLKRSRILIVKIQKVKYVCNYPFIENQPIVAGLEDLLIDLAAEILAGLSLARVTYTKNGFPGVQYGVRSSFLGAGKQLMRLQILHLELRLGKNPYRSFRPVKSVEYSGSFGHQVRFGFHLLMMVLEASGSPPCGCVINP</sequence>
<organism evidence="4">
    <name type="scientific">Tanacetum cinerariifolium</name>
    <name type="common">Dalmatian daisy</name>
    <name type="synonym">Chrysanthemum cinerariifolium</name>
    <dbReference type="NCBI Taxonomy" id="118510"/>
    <lineage>
        <taxon>Eukaryota</taxon>
        <taxon>Viridiplantae</taxon>
        <taxon>Streptophyta</taxon>
        <taxon>Embryophyta</taxon>
        <taxon>Tracheophyta</taxon>
        <taxon>Spermatophyta</taxon>
        <taxon>Magnoliopsida</taxon>
        <taxon>eudicotyledons</taxon>
        <taxon>Gunneridae</taxon>
        <taxon>Pentapetalae</taxon>
        <taxon>asterids</taxon>
        <taxon>campanulids</taxon>
        <taxon>Asterales</taxon>
        <taxon>Asteraceae</taxon>
        <taxon>Asteroideae</taxon>
        <taxon>Anthemideae</taxon>
        <taxon>Anthemidinae</taxon>
        <taxon>Tanacetum</taxon>
    </lineage>
</organism>
<keyword evidence="4" id="KW-0808">Transferase</keyword>
<dbReference type="InterPro" id="IPR041577">
    <property type="entry name" value="RT_RNaseH_2"/>
</dbReference>
<dbReference type="GO" id="GO:0003964">
    <property type="term" value="F:RNA-directed DNA polymerase activity"/>
    <property type="evidence" value="ECO:0007669"/>
    <property type="project" value="UniProtKB-KW"/>
</dbReference>
<dbReference type="InterPro" id="IPR021109">
    <property type="entry name" value="Peptidase_aspartic_dom_sf"/>
</dbReference>
<feature type="compositionally biased region" description="Basic and acidic residues" evidence="1">
    <location>
        <begin position="270"/>
        <end position="301"/>
    </location>
</feature>
<gene>
    <name evidence="4" type="ORF">Tci_014956</name>
</gene>
<dbReference type="CDD" id="cd00303">
    <property type="entry name" value="retropepsin_like"/>
    <property type="match status" value="1"/>
</dbReference>
<dbReference type="Pfam" id="PF08284">
    <property type="entry name" value="RVP_2"/>
    <property type="match status" value="1"/>
</dbReference>
<feature type="domain" description="Tf2-1-like SH3-like" evidence="3">
    <location>
        <begin position="659"/>
        <end position="710"/>
    </location>
</feature>
<dbReference type="Gene3D" id="3.30.70.270">
    <property type="match status" value="1"/>
</dbReference>
<evidence type="ECO:0000259" key="2">
    <source>
        <dbReference type="Pfam" id="PF17919"/>
    </source>
</evidence>
<keyword evidence="4" id="KW-0695">RNA-directed DNA polymerase</keyword>
<feature type="region of interest" description="Disordered" evidence="1">
    <location>
        <begin position="268"/>
        <end position="329"/>
    </location>
</feature>
<evidence type="ECO:0000256" key="1">
    <source>
        <dbReference type="SAM" id="MobiDB-lite"/>
    </source>
</evidence>
<dbReference type="AlphaFoldDB" id="A0A6L2K0L8"/>
<feature type="compositionally biased region" description="Low complexity" evidence="1">
    <location>
        <begin position="313"/>
        <end position="324"/>
    </location>
</feature>
<feature type="compositionally biased region" description="Polar residues" evidence="1">
    <location>
        <begin position="303"/>
        <end position="312"/>
    </location>
</feature>
<proteinExistence type="predicted"/>
<feature type="compositionally biased region" description="Gly residues" evidence="1">
    <location>
        <begin position="17"/>
        <end position="35"/>
    </location>
</feature>
<dbReference type="SUPFAM" id="SSF56672">
    <property type="entry name" value="DNA/RNA polymerases"/>
    <property type="match status" value="1"/>
</dbReference>
<evidence type="ECO:0000313" key="4">
    <source>
        <dbReference type="EMBL" id="GEU42978.1"/>
    </source>
</evidence>
<reference evidence="4" key="1">
    <citation type="journal article" date="2019" name="Sci. Rep.">
        <title>Draft genome of Tanacetum cinerariifolium, the natural source of mosquito coil.</title>
        <authorList>
            <person name="Yamashiro T."/>
            <person name="Shiraishi A."/>
            <person name="Satake H."/>
            <person name="Nakayama K."/>
        </authorList>
    </citation>
    <scope>NUCLEOTIDE SEQUENCE</scope>
</reference>
<keyword evidence="4" id="KW-0548">Nucleotidyltransferase</keyword>
<dbReference type="InterPro" id="IPR043502">
    <property type="entry name" value="DNA/RNA_pol_sf"/>
</dbReference>
<dbReference type="EMBL" id="BKCJ010001644">
    <property type="protein sequence ID" value="GEU42978.1"/>
    <property type="molecule type" value="Genomic_DNA"/>
</dbReference>
<feature type="region of interest" description="Disordered" evidence="1">
    <location>
        <begin position="1"/>
        <end position="39"/>
    </location>
</feature>
<evidence type="ECO:0000259" key="3">
    <source>
        <dbReference type="Pfam" id="PF24626"/>
    </source>
</evidence>
<name>A0A6L2K0L8_TANCI</name>
<feature type="domain" description="Reverse transcriptase/retrotransposon-derived protein RNase H-like" evidence="2">
    <location>
        <begin position="471"/>
        <end position="521"/>
    </location>
</feature>
<dbReference type="PANTHER" id="PTHR46148">
    <property type="entry name" value="CHROMO DOMAIN-CONTAINING PROTEIN"/>
    <property type="match status" value="1"/>
</dbReference>
<dbReference type="Gene3D" id="2.40.70.10">
    <property type="entry name" value="Acid Proteases"/>
    <property type="match status" value="1"/>
</dbReference>
<accession>A0A6L2K0L8</accession>
<dbReference type="Pfam" id="PF17919">
    <property type="entry name" value="RT_RNaseH_2"/>
    <property type="match status" value="1"/>
</dbReference>
<dbReference type="InterPro" id="IPR043128">
    <property type="entry name" value="Rev_trsase/Diguanyl_cyclase"/>
</dbReference>
<protein>
    <submittedName>
        <fullName evidence="4">Putative reverse transcriptase domain-containing protein</fullName>
    </submittedName>
</protein>